<dbReference type="EMBL" id="AVQL01000303">
    <property type="protein sequence ID" value="KEQ01812.1"/>
    <property type="molecule type" value="Genomic_DNA"/>
</dbReference>
<gene>
    <name evidence="2" type="ORF">SASC598J21_001790</name>
    <name evidence="1" type="ORF">SASC598J21_004150</name>
</gene>
<name>A0A074W3U2_9NEIS</name>
<evidence type="ECO:0000313" key="1">
    <source>
        <dbReference type="EMBL" id="KEQ01812.1"/>
    </source>
</evidence>
<evidence type="ECO:0000313" key="3">
    <source>
        <dbReference type="Proteomes" id="UP000027644"/>
    </source>
</evidence>
<comment type="caution">
    <text evidence="2">The sequence shown here is derived from an EMBL/GenBank/DDBJ whole genome shotgun (WGS) entry which is preliminary data.</text>
</comment>
<dbReference type="AlphaFoldDB" id="A0A074W3U2"/>
<dbReference type="EMBL" id="AVQL01000154">
    <property type="protein sequence ID" value="KEQ02039.1"/>
    <property type="molecule type" value="Genomic_DNA"/>
</dbReference>
<reference evidence="2 3" key="1">
    <citation type="journal article" date="2014" name="PLoS Genet.">
        <title>Hidden diversity in honey bee gut symbionts detected by single-cell genomics.</title>
        <authorList>
            <person name="Engel P."/>
            <person name="Stepanauskas R."/>
            <person name="Moran N."/>
        </authorList>
    </citation>
    <scope>NUCLEOTIDE SEQUENCE [LARGE SCALE GENOMIC DNA]</scope>
    <source>
        <strain evidence="2 3">SCGC AB-598-J21</strain>
    </source>
</reference>
<sequence>DDKTLYLEDVIIKLTKNSGENADSLLNQLWNQILNH</sequence>
<accession>A0A074W3U2</accession>
<dbReference type="Proteomes" id="UP000027644">
    <property type="component" value="Unassembled WGS sequence"/>
</dbReference>
<evidence type="ECO:0000313" key="2">
    <source>
        <dbReference type="EMBL" id="KEQ02039.1"/>
    </source>
</evidence>
<feature type="non-terminal residue" evidence="2">
    <location>
        <position position="1"/>
    </location>
</feature>
<protein>
    <submittedName>
        <fullName evidence="2">DNA polymerase III polC-type N-terminus</fullName>
    </submittedName>
</protein>
<proteinExistence type="predicted"/>
<organism evidence="2 3">
    <name type="scientific">Snodgrassella alvi SCGC AB-598-J21</name>
    <dbReference type="NCBI Taxonomy" id="1385367"/>
    <lineage>
        <taxon>Bacteria</taxon>
        <taxon>Pseudomonadati</taxon>
        <taxon>Pseudomonadota</taxon>
        <taxon>Betaproteobacteria</taxon>
        <taxon>Neisseriales</taxon>
        <taxon>Neisseriaceae</taxon>
        <taxon>Snodgrassella</taxon>
    </lineage>
</organism>